<comment type="caution">
    <text evidence="1">The sequence shown here is derived from an EMBL/GenBank/DDBJ whole genome shotgun (WGS) entry which is preliminary data.</text>
</comment>
<evidence type="ECO:0000313" key="1">
    <source>
        <dbReference type="EMBL" id="GFE40879.1"/>
    </source>
</evidence>
<dbReference type="InterPro" id="IPR011990">
    <property type="entry name" value="TPR-like_helical_dom_sf"/>
</dbReference>
<proteinExistence type="predicted"/>
<keyword evidence="2" id="KW-1185">Reference proteome</keyword>
<accession>A0A640UYD0</accession>
<name>A0A640UYD0_9ACTN</name>
<dbReference type="Gene3D" id="1.25.40.10">
    <property type="entry name" value="Tetratricopeptide repeat domain"/>
    <property type="match status" value="1"/>
</dbReference>
<evidence type="ECO:0008006" key="3">
    <source>
        <dbReference type="Google" id="ProtNLM"/>
    </source>
</evidence>
<dbReference type="EMBL" id="BLIR01000003">
    <property type="protein sequence ID" value="GFE40879.1"/>
    <property type="molecule type" value="Genomic_DNA"/>
</dbReference>
<evidence type="ECO:0000313" key="2">
    <source>
        <dbReference type="Proteomes" id="UP000431826"/>
    </source>
</evidence>
<reference evidence="1 2" key="1">
    <citation type="submission" date="2019-12" db="EMBL/GenBank/DDBJ databases">
        <title>Whole genome shotgun sequence of Streptomyces tubercidicus NBRC 13090.</title>
        <authorList>
            <person name="Ichikawa N."/>
            <person name="Kimura A."/>
            <person name="Kitahashi Y."/>
            <person name="Komaki H."/>
            <person name="Tamura T."/>
        </authorList>
    </citation>
    <scope>NUCLEOTIDE SEQUENCE [LARGE SCALE GENOMIC DNA]</scope>
    <source>
        <strain evidence="1 2">NBRC 13090</strain>
    </source>
</reference>
<dbReference type="AlphaFoldDB" id="A0A640UYD0"/>
<protein>
    <recommendedName>
        <fullName evidence="3">Tetratricopeptide repeat protein</fullName>
    </recommendedName>
</protein>
<gene>
    <name evidence="1" type="ORF">Stube_55520</name>
</gene>
<dbReference type="Proteomes" id="UP000431826">
    <property type="component" value="Unassembled WGS sequence"/>
</dbReference>
<organism evidence="1 2">
    <name type="scientific">Streptomyces tubercidicus</name>
    <dbReference type="NCBI Taxonomy" id="47759"/>
    <lineage>
        <taxon>Bacteria</taxon>
        <taxon>Bacillati</taxon>
        <taxon>Actinomycetota</taxon>
        <taxon>Actinomycetes</taxon>
        <taxon>Kitasatosporales</taxon>
        <taxon>Streptomycetaceae</taxon>
        <taxon>Streptomyces</taxon>
    </lineage>
</organism>
<sequence length="204" mass="22720">MCGTGDGGRSASARRRARLTLADSYAVARILGIYDPAAAVRKAEEVEHQQAKWLGERDRETLRTGSLIARLQLRCRLPDTAADQVRSVWRAQCNVLGESDQETLETLHLLGEALEATGHSARAALTCYRDARKLRRKVLGEDHPAPVESTNSYVRVKSKSHSSLRQLTIGGTHGRHFWTAALWRCECSQRSWLPPGTEPVLKPR</sequence>